<dbReference type="GO" id="GO:0006302">
    <property type="term" value="P:double-strand break repair"/>
    <property type="evidence" value="ECO:0007669"/>
    <property type="project" value="TreeGrafter"/>
</dbReference>
<protein>
    <recommendedName>
        <fullName evidence="2">Tape measure protein N-terminal domain-containing protein</fullName>
    </recommendedName>
</protein>
<dbReference type="GO" id="GO:0007004">
    <property type="term" value="P:telomere maintenance via telomerase"/>
    <property type="evidence" value="ECO:0007669"/>
    <property type="project" value="TreeGrafter"/>
</dbReference>
<feature type="coiled-coil region" evidence="1">
    <location>
        <begin position="1364"/>
        <end position="1407"/>
    </location>
</feature>
<dbReference type="InterPro" id="IPR013491">
    <property type="entry name" value="Tape_meas_N"/>
</dbReference>
<sequence>MANDDLKIKITIDTDTKQVIVARNEVNKLGSSLLGTDTAANGLKNSLRSAVYSAAGLIGVSIGIKELASSFIKTSDAMKDLDGRLRLATSSLGEYKKQQIALMGVANSSFSRISDVTNLYIKMSQGLKQVGFATDDITRVTNNFTKALQLGGATAEESSSAILQFSQAMGSGVLRGEEFNAVNEASPKLMQYLADSISVPIGALRNLAAEGKLTSDIVANALLKAGDAINADFANMPITVSRSLTLVKNELADLTKNVDKELDITGLLSDKFKNFSGMLSENKESITAFFGFIGENKGTLGVLAIALTTNALKAKLFSAALKLLNVDAMSSNRTFRQMSIEQKALVVATNSARNAFIALKVALSSFLPAAAIGGAIMGISMLMDHFDKAKTSAQSFNNALSMTRSELEKLSHASVSNALIGAKNELKDLQEEFNDLNRDLRLNYKFNYLGNGKAIPTKFANNDDIVEKAARMDELAKKIKEIYNLQNDLNLLKSQKSNEKNSSEAERQALNEQYKQVTALGEKYKDVKIPVELEEQLKAVNADLKKINELKGTGADIGDTLDKAKAKKAELEKKIAEEQKKSQEESKKAREDAKRANAVYLEDKAAYYKTIKDYANANAIELLKYEKELNEKVQKGNLTKLEKATALNAKKIELEKATAAEIKRINEDAINDELNKLDENIELYKITAQYEKMAAEQKKKARLEAQEFIKKYKNLSQKEISEIYKFYELEAARKADSAVDKFKNSFEEIKDSWNVTVSAMGKNIEDNLFDFITGKTTSLSNAFRQMGKEMFASFISPYARSFSSSAAGLFTGLLGGGNGGVASFANSYGLELKNGVYSGDIKGSRVEILSDGTVKSGGNVLGEILNVGSSVTSIANLANGSTLSGLSGLFNGGAGLSLGGLQSSLVGSLYSPFGFLANGATSLGMGGLGSGIASFGGGFANAFGLNSLAFNGFGSAFGGGIAAGLGSLAGGAALGGLGGFLGDKLFGTQTKATQIGALGGAIGTAILPGIGTAVGSVLGSLVGGAFGTWKQHDYGVYLGQNLNANSNSSFSSTDIQKYVDSEKKSWFGSKSKTDLSALDDAALKSINSAISKVSFLLKDFSGGEFNLPARKYNKNTFYDEALGGAIISSVTGKEYNKALDFGNPGELEAIWRNWEAVAKDASKSVFEVLSEAAAEVSGTMQTLKIASFNSDLEKLKYQSNYALDSFKALGAGLLETSNNIKDIAQISAEDIKNAYQNAIKADFSKETISAFNELVNAYNSATSAQKAYSDALKSFVETAYNALISIKSAYGDSVETLSLDAISAQWGLLNTELKGLFPTIQAAAQAFRNMSNADMAEFLKADTDLKNSLIASTAKYITYANNANANLQKEFENYKTTVANANAQILRLQKEKEKSSLEATIKNYEASKAIYQKLTDIASDLKFKIYDKAEINAVYSNSLQKVKSDLTNGEYNSANLDELQKSALAKAENLKNSSISAEQYRFEVLKMANQIENIAPKDFRQSVEDSLNAANKQLKKLEDALGENSDAQINVLKESISSATTNFASLMSQNAGLFATLGGSFAENFNAILKEFQNVNKANSNLVLNTGQIQAPSSSSSKTVTANGAVLTNPKDFEVNSYYQQILGRSAEDAGLRYWSDSHLNGAELKAAMEYAVWRETGTTDKETLRRIQEKQGLKMFADGGIVTRPTAAMIGEAGYPEAVIPLQGGRGVKVDMDGAFTEVVSELKALKEELRAIKQNGVYNNRFLNENSDGSALLVKVV</sequence>
<feature type="coiled-coil region" evidence="1">
    <location>
        <begin position="475"/>
        <end position="520"/>
    </location>
</feature>
<feature type="coiled-coil region" evidence="1">
    <location>
        <begin position="686"/>
        <end position="718"/>
    </location>
</feature>
<dbReference type="EMBL" id="AACCXK010000028">
    <property type="protein sequence ID" value="EAK0453746.1"/>
    <property type="molecule type" value="Genomic_DNA"/>
</dbReference>
<name>A0A5L4KC24_CAMFE</name>
<evidence type="ECO:0000313" key="3">
    <source>
        <dbReference type="EMBL" id="EAK0453746.1"/>
    </source>
</evidence>
<evidence type="ECO:0000256" key="1">
    <source>
        <dbReference type="SAM" id="Coils"/>
    </source>
</evidence>
<proteinExistence type="predicted"/>
<keyword evidence="1" id="KW-0175">Coiled coil</keyword>
<dbReference type="NCBIfam" id="TIGR02675">
    <property type="entry name" value="tape_meas_nterm"/>
    <property type="match status" value="1"/>
</dbReference>
<dbReference type="GO" id="GO:0043047">
    <property type="term" value="F:single-stranded telomeric DNA binding"/>
    <property type="evidence" value="ECO:0007669"/>
    <property type="project" value="TreeGrafter"/>
</dbReference>
<feature type="coiled-coil region" evidence="1">
    <location>
        <begin position="412"/>
        <end position="439"/>
    </location>
</feature>
<comment type="caution">
    <text evidence="3">The sequence shown here is derived from an EMBL/GenBank/DDBJ whole genome shotgun (WGS) entry which is preliminary data.</text>
</comment>
<dbReference type="GO" id="GO:0000722">
    <property type="term" value="P:telomere maintenance via recombination"/>
    <property type="evidence" value="ECO:0007669"/>
    <property type="project" value="TreeGrafter"/>
</dbReference>
<organism evidence="3">
    <name type="scientific">Campylobacter fetus</name>
    <dbReference type="NCBI Taxonomy" id="196"/>
    <lineage>
        <taxon>Bacteria</taxon>
        <taxon>Pseudomonadati</taxon>
        <taxon>Campylobacterota</taxon>
        <taxon>Epsilonproteobacteria</taxon>
        <taxon>Campylobacterales</taxon>
        <taxon>Campylobacteraceae</taxon>
        <taxon>Campylobacter</taxon>
    </lineage>
</organism>
<dbReference type="PANTHER" id="PTHR18867">
    <property type="entry name" value="RAD50"/>
    <property type="match status" value="1"/>
</dbReference>
<feature type="coiled-coil region" evidence="1">
    <location>
        <begin position="561"/>
        <end position="596"/>
    </location>
</feature>
<reference evidence="3" key="1">
    <citation type="submission" date="2018-05" db="EMBL/GenBank/DDBJ databases">
        <authorList>
            <consortium name="PulseNet: The National Subtyping Network for Foodborne Disease Surveillance"/>
            <person name="Tarr C.L."/>
            <person name="Trees E."/>
            <person name="Katz L.S."/>
            <person name="Carleton-Romer H.A."/>
            <person name="Stroika S."/>
            <person name="Kucerova Z."/>
            <person name="Roache K.F."/>
            <person name="Sabol A.L."/>
            <person name="Besser J."/>
            <person name="Gerner-Smidt P."/>
        </authorList>
    </citation>
    <scope>NUCLEOTIDE SEQUENCE</scope>
    <source>
        <strain evidence="3">2014D-0197</strain>
    </source>
</reference>
<evidence type="ECO:0000259" key="2">
    <source>
        <dbReference type="Pfam" id="PF20155"/>
    </source>
</evidence>
<dbReference type="GO" id="GO:0051880">
    <property type="term" value="F:G-quadruplex DNA binding"/>
    <property type="evidence" value="ECO:0007669"/>
    <property type="project" value="TreeGrafter"/>
</dbReference>
<feature type="domain" description="Tape measure protein N-terminal" evidence="2">
    <location>
        <begin position="70"/>
        <end position="260"/>
    </location>
</feature>
<dbReference type="Pfam" id="PF20155">
    <property type="entry name" value="TMP_3"/>
    <property type="match status" value="1"/>
</dbReference>
<accession>A0A5L4KC24</accession>
<gene>
    <name evidence="3" type="ORF">AAH17_08885</name>
</gene>
<feature type="coiled-coil region" evidence="1">
    <location>
        <begin position="1500"/>
        <end position="1527"/>
    </location>
</feature>
<dbReference type="PANTHER" id="PTHR18867:SF12">
    <property type="entry name" value="DNA REPAIR PROTEIN RAD50"/>
    <property type="match status" value="1"/>
</dbReference>
<dbReference type="GO" id="GO:0003691">
    <property type="term" value="F:double-stranded telomeric DNA binding"/>
    <property type="evidence" value="ECO:0007669"/>
    <property type="project" value="TreeGrafter"/>
</dbReference>